<keyword evidence="1" id="KW-0472">Membrane</keyword>
<comment type="caution">
    <text evidence="2">The sequence shown here is derived from an EMBL/GenBank/DDBJ whole genome shotgun (WGS) entry which is preliminary data.</text>
</comment>
<feature type="transmembrane region" description="Helical" evidence="1">
    <location>
        <begin position="47"/>
        <end position="66"/>
    </location>
</feature>
<evidence type="ECO:0000313" key="2">
    <source>
        <dbReference type="EMBL" id="MBD7969290.1"/>
    </source>
</evidence>
<dbReference type="EMBL" id="JACSQL010000006">
    <property type="protein sequence ID" value="MBD7969290.1"/>
    <property type="molecule type" value="Genomic_DNA"/>
</dbReference>
<accession>A0ABR8T0K3</accession>
<keyword evidence="3" id="KW-1185">Reference proteome</keyword>
<dbReference type="RefSeq" id="WP_191801144.1">
    <property type="nucleotide sequence ID" value="NZ_JACSQL010000006.1"/>
</dbReference>
<evidence type="ECO:0000313" key="3">
    <source>
        <dbReference type="Proteomes" id="UP000608071"/>
    </source>
</evidence>
<sequence>MTEELNQNINKKYEIKILKAEYIQVTYCIYLTIMVVFTFGIDSLLNAFFVIFVPLYTLLNIVMLLMKISRKNNELQIQENGIQINHIEVPKQKIEKIIIQGYFVQSVGIKLYGRKFVSMNLHFRFKDNEEVSIEELKQWANMNQIKVTSGKIYRLM</sequence>
<gene>
    <name evidence="2" type="ORF">H9647_14545</name>
</gene>
<reference evidence="2 3" key="1">
    <citation type="submission" date="2020-08" db="EMBL/GenBank/DDBJ databases">
        <title>A Genomic Blueprint of the Chicken Gut Microbiome.</title>
        <authorList>
            <person name="Gilroy R."/>
            <person name="Ravi A."/>
            <person name="Getino M."/>
            <person name="Pursley I."/>
            <person name="Horton D.L."/>
            <person name="Alikhan N.-F."/>
            <person name="Baker D."/>
            <person name="Gharbi K."/>
            <person name="Hall N."/>
            <person name="Watson M."/>
            <person name="Adriaenssens E.M."/>
            <person name="Foster-Nyarko E."/>
            <person name="Jarju S."/>
            <person name="Secka A."/>
            <person name="Antonio M."/>
            <person name="Oren A."/>
            <person name="Chaudhuri R."/>
            <person name="La Ragione R.M."/>
            <person name="Hildebrand F."/>
            <person name="Pallen M.J."/>
        </authorList>
    </citation>
    <scope>NUCLEOTIDE SEQUENCE [LARGE SCALE GENOMIC DNA]</scope>
    <source>
        <strain evidence="2 3">Sa2BVA9</strain>
    </source>
</reference>
<protein>
    <recommendedName>
        <fullName evidence="4">DUF304 domain-containing protein</fullName>
    </recommendedName>
</protein>
<keyword evidence="1" id="KW-0812">Transmembrane</keyword>
<name>A0ABR8T0K3_9BACL</name>
<organism evidence="2 3">
    <name type="scientific">Paenibacillus gallinarum</name>
    <dbReference type="NCBI Taxonomy" id="2762232"/>
    <lineage>
        <taxon>Bacteria</taxon>
        <taxon>Bacillati</taxon>
        <taxon>Bacillota</taxon>
        <taxon>Bacilli</taxon>
        <taxon>Bacillales</taxon>
        <taxon>Paenibacillaceae</taxon>
        <taxon>Paenibacillus</taxon>
    </lineage>
</organism>
<evidence type="ECO:0008006" key="4">
    <source>
        <dbReference type="Google" id="ProtNLM"/>
    </source>
</evidence>
<keyword evidence="1" id="KW-1133">Transmembrane helix</keyword>
<feature type="transmembrane region" description="Helical" evidence="1">
    <location>
        <begin position="21"/>
        <end position="41"/>
    </location>
</feature>
<evidence type="ECO:0000256" key="1">
    <source>
        <dbReference type="SAM" id="Phobius"/>
    </source>
</evidence>
<proteinExistence type="predicted"/>
<dbReference type="Proteomes" id="UP000608071">
    <property type="component" value="Unassembled WGS sequence"/>
</dbReference>